<gene>
    <name evidence="1" type="ORF">HB762_04640</name>
</gene>
<protein>
    <submittedName>
        <fullName evidence="1">Uncharacterized protein</fullName>
    </submittedName>
</protein>
<name>A0ABY5ICX8_9VIBR</name>
<organism evidence="1 2">
    <name type="scientific">Vibrio campbellii</name>
    <dbReference type="NCBI Taxonomy" id="680"/>
    <lineage>
        <taxon>Bacteria</taxon>
        <taxon>Pseudomonadati</taxon>
        <taxon>Pseudomonadota</taxon>
        <taxon>Gammaproteobacteria</taxon>
        <taxon>Vibrionales</taxon>
        <taxon>Vibrionaceae</taxon>
        <taxon>Vibrio</taxon>
    </lineage>
</organism>
<evidence type="ECO:0000313" key="1">
    <source>
        <dbReference type="EMBL" id="UTZ30734.1"/>
    </source>
</evidence>
<accession>A0ABY5ICX8</accession>
<dbReference type="RefSeq" id="WP_255900463.1">
    <property type="nucleotide sequence ID" value="NZ_CP050463.1"/>
</dbReference>
<keyword evidence="2" id="KW-1185">Reference proteome</keyword>
<evidence type="ECO:0000313" key="2">
    <source>
        <dbReference type="Proteomes" id="UP001059912"/>
    </source>
</evidence>
<sequence length="99" mass="11427">MNDNELLTKLETVYETFSVSLRMGNGFSTELFLELGTLLEQCRKCWEGRDNIPKRATSIFVDAYSSTVSASYLYDEKKRQEIEMRADELADLIRECVEA</sequence>
<reference evidence="1" key="1">
    <citation type="submission" date="2020-03" db="EMBL/GenBank/DDBJ databases">
        <title>Five strains of Vibrio campbellii isolated from Mariana Trench.</title>
        <authorList>
            <person name="Liang J."/>
            <person name="Zhang X.-H."/>
        </authorList>
    </citation>
    <scope>NUCLEOTIDE SEQUENCE</scope>
    <source>
        <strain evidence="1">LJC013</strain>
    </source>
</reference>
<dbReference type="EMBL" id="CP050470">
    <property type="protein sequence ID" value="UTZ30734.1"/>
    <property type="molecule type" value="Genomic_DNA"/>
</dbReference>
<proteinExistence type="predicted"/>
<dbReference type="Proteomes" id="UP001059912">
    <property type="component" value="Chromosome 1"/>
</dbReference>